<proteinExistence type="inferred from homology"/>
<reference evidence="7 8" key="1">
    <citation type="journal article" date="2008" name="Proc. Natl. Acad. Sci. U.S.A.">
        <title>The genome of Cyanothece 51142, a unicellular diazotrophic cyanobacterium important in the marine nitrogen cycle.</title>
        <authorList>
            <person name="Welsh E.A."/>
            <person name="Liberton M."/>
            <person name="Stoeckel J."/>
            <person name="Loh T."/>
            <person name="Elvitigala T."/>
            <person name="Wang C."/>
            <person name="Wollam A."/>
            <person name="Fulton R.S."/>
            <person name="Clifton S.W."/>
            <person name="Jacobs J.M."/>
            <person name="Aurora R."/>
            <person name="Ghosh B.K."/>
            <person name="Sherman L.A."/>
            <person name="Smith R.D."/>
            <person name="Wilson R.K."/>
            <person name="Pakrasi H.B."/>
        </authorList>
    </citation>
    <scope>NUCLEOTIDE SEQUENCE [LARGE SCALE GENOMIC DNA]</scope>
    <source>
        <strain evidence="8">ATCC 51142 / BH68</strain>
    </source>
</reference>
<dbReference type="SUPFAM" id="SSF48264">
    <property type="entry name" value="Cytochrome P450"/>
    <property type="match status" value="1"/>
</dbReference>
<evidence type="ECO:0000313" key="7">
    <source>
        <dbReference type="EMBL" id="ACB50375.1"/>
    </source>
</evidence>
<evidence type="ECO:0000313" key="8">
    <source>
        <dbReference type="Proteomes" id="UP000001203"/>
    </source>
</evidence>
<dbReference type="PRINTS" id="PR00359">
    <property type="entry name" value="BP450"/>
</dbReference>
<sequence>MIPTQQLERNKVDQSYQFNPFDAEFKANPYPYYDYLRTHDPIHWGMLGGWVITRYADAKAILKDPRVDEAPMPDSFRKKSQYLAKKERDLEALILASQHWLFFLNPPDHTRMRGLVAKAFKGQSLQKIASEIQAIANQLLLPLKAERTLDIVTDFANFIPIKVMMKLMGLPKQDEHFVRGWVRDIFSIFDPLNSLHKCEEMNQISLEFRDYLQHQINQKRKQPQPDLITALLEVEDGGEKLTDAEIISSCMMLGAAGEGTTASIIGNSILALLNHRDQLELLKQQPHLINKAVEELLRYDSPTQLVLRTAREPLEIAGKIINQGDFIILCLGSANRDPQQFVDPDQLDLLRSDNQHIAFATGIHFCLGAALARVEVPIAINTLVQQLPNLQLAINRVEYHDNVVTRFLKSLPVTFDVA</sequence>
<keyword evidence="4" id="KW-0560">Oxidoreductase</keyword>
<evidence type="ECO:0000256" key="3">
    <source>
        <dbReference type="ARBA" id="ARBA00022723"/>
    </source>
</evidence>
<dbReference type="FunFam" id="1.10.630.10:FF:000018">
    <property type="entry name" value="Cytochrome P450 monooxygenase"/>
    <property type="match status" value="1"/>
</dbReference>
<dbReference type="GO" id="GO:0016705">
    <property type="term" value="F:oxidoreductase activity, acting on paired donors, with incorporation or reduction of molecular oxygen"/>
    <property type="evidence" value="ECO:0007669"/>
    <property type="project" value="InterPro"/>
</dbReference>
<dbReference type="HOGENOM" id="CLU_033716_2_0_3"/>
<evidence type="ECO:0000256" key="5">
    <source>
        <dbReference type="ARBA" id="ARBA00023004"/>
    </source>
</evidence>
<evidence type="ECO:0000256" key="2">
    <source>
        <dbReference type="ARBA" id="ARBA00022617"/>
    </source>
</evidence>
<dbReference type="PANTHER" id="PTHR46696">
    <property type="entry name" value="P450, PUTATIVE (EUROFUNG)-RELATED"/>
    <property type="match status" value="1"/>
</dbReference>
<dbReference type="GO" id="GO:0020037">
    <property type="term" value="F:heme binding"/>
    <property type="evidence" value="ECO:0007669"/>
    <property type="project" value="InterPro"/>
</dbReference>
<dbReference type="PANTHER" id="PTHR46696:SF1">
    <property type="entry name" value="CYTOCHROME P450 YJIB-RELATED"/>
    <property type="match status" value="1"/>
</dbReference>
<keyword evidence="2" id="KW-0349">Heme</keyword>
<accession>B1WTQ9</accession>
<dbReference type="CDD" id="cd20625">
    <property type="entry name" value="CYP164-like"/>
    <property type="match status" value="1"/>
</dbReference>
<dbReference type="EMBL" id="CP000806">
    <property type="protein sequence ID" value="ACB50375.1"/>
    <property type="molecule type" value="Genomic_DNA"/>
</dbReference>
<evidence type="ECO:0000256" key="6">
    <source>
        <dbReference type="ARBA" id="ARBA00023033"/>
    </source>
</evidence>
<dbReference type="AlphaFoldDB" id="B1WTQ9"/>
<keyword evidence="6" id="KW-0503">Monooxygenase</keyword>
<dbReference type="InterPro" id="IPR002397">
    <property type="entry name" value="Cyt_P450_B"/>
</dbReference>
<dbReference type="GO" id="GO:0005506">
    <property type="term" value="F:iron ion binding"/>
    <property type="evidence" value="ECO:0007669"/>
    <property type="project" value="InterPro"/>
</dbReference>
<dbReference type="GO" id="GO:0004497">
    <property type="term" value="F:monooxygenase activity"/>
    <property type="evidence" value="ECO:0007669"/>
    <property type="project" value="UniProtKB-KW"/>
</dbReference>
<protein>
    <submittedName>
        <fullName evidence="7">Cytochrome P-450 like protein</fullName>
    </submittedName>
</protein>
<organism evidence="7 8">
    <name type="scientific">Crocosphaera subtropica (strain ATCC 51142 / BH68)</name>
    <name type="common">Cyanothece sp. (strain ATCC 51142)</name>
    <dbReference type="NCBI Taxonomy" id="43989"/>
    <lineage>
        <taxon>Bacteria</taxon>
        <taxon>Bacillati</taxon>
        <taxon>Cyanobacteriota</taxon>
        <taxon>Cyanophyceae</taxon>
        <taxon>Oscillatoriophycideae</taxon>
        <taxon>Chroococcales</taxon>
        <taxon>Aphanothecaceae</taxon>
        <taxon>Crocosphaera</taxon>
        <taxon>Crocosphaera subtropica</taxon>
    </lineage>
</organism>
<dbReference type="Gene3D" id="1.10.630.10">
    <property type="entry name" value="Cytochrome P450"/>
    <property type="match status" value="1"/>
</dbReference>
<dbReference type="Pfam" id="PF00067">
    <property type="entry name" value="p450"/>
    <property type="match status" value="1"/>
</dbReference>
<dbReference type="OrthoDB" id="9801155at2"/>
<evidence type="ECO:0000256" key="1">
    <source>
        <dbReference type="ARBA" id="ARBA00010617"/>
    </source>
</evidence>
<dbReference type="Proteomes" id="UP000001203">
    <property type="component" value="Chromosome circular"/>
</dbReference>
<dbReference type="RefSeq" id="WP_009547079.1">
    <property type="nucleotide sequence ID" value="NC_010546.1"/>
</dbReference>
<name>B1WTQ9_CROS5</name>
<dbReference type="STRING" id="43989.cce_1024"/>
<dbReference type="KEGG" id="cyt:cce_1024"/>
<keyword evidence="8" id="KW-1185">Reference proteome</keyword>
<gene>
    <name evidence="7" type="ordered locus">cce_1024</name>
</gene>
<dbReference type="eggNOG" id="COG2124">
    <property type="taxonomic scope" value="Bacteria"/>
</dbReference>
<dbReference type="InterPro" id="IPR001128">
    <property type="entry name" value="Cyt_P450"/>
</dbReference>
<dbReference type="InterPro" id="IPR036396">
    <property type="entry name" value="Cyt_P450_sf"/>
</dbReference>
<evidence type="ECO:0000256" key="4">
    <source>
        <dbReference type="ARBA" id="ARBA00023002"/>
    </source>
</evidence>
<keyword evidence="5" id="KW-0408">Iron</keyword>
<comment type="similarity">
    <text evidence="1">Belongs to the cytochrome P450 family.</text>
</comment>
<keyword evidence="3" id="KW-0479">Metal-binding</keyword>